<dbReference type="InterPro" id="IPR002505">
    <property type="entry name" value="PTA_PTB"/>
</dbReference>
<dbReference type="OrthoDB" id="9808984at2"/>
<evidence type="ECO:0000256" key="3">
    <source>
        <dbReference type="ARBA" id="ARBA00021528"/>
    </source>
</evidence>
<dbReference type="NCBIfam" id="TIGR00651">
    <property type="entry name" value="pta"/>
    <property type="match status" value="1"/>
</dbReference>
<dbReference type="InterPro" id="IPR050500">
    <property type="entry name" value="Phos_Acetyltrans/Butyryltrans"/>
</dbReference>
<comment type="pathway">
    <text evidence="1">Metabolic intermediate biosynthesis; acetyl-CoA biosynthesis; acetyl-CoA from acetate: step 2/2.</text>
</comment>
<evidence type="ECO:0000256" key="4">
    <source>
        <dbReference type="ARBA" id="ARBA00022679"/>
    </source>
</evidence>
<dbReference type="InterPro" id="IPR042113">
    <property type="entry name" value="P_AcTrfase_dom1"/>
</dbReference>
<dbReference type="InterPro" id="IPR004614">
    <property type="entry name" value="P_AcTrfase"/>
</dbReference>
<accession>A0A3A1Y8P3</accession>
<name>A0A3A1Y8P3_9GAMM</name>
<proteinExistence type="predicted"/>
<evidence type="ECO:0000256" key="2">
    <source>
        <dbReference type="ARBA" id="ARBA00012707"/>
    </source>
</evidence>
<sequence>MSLRTVLFAPTNKEAQVESLVQLVAKKHQDRGNKVAVLRVFKVENDPLVEAGLEVKSAFTLQQAVEKTAANDTDALFESLVQLQDSFAADTEVLLVVSELHYLLGTNFNYNVATTLDADIVVVDKSLAATYNSLSAQLGAFVESSLNGKNTDRLLGAVVTSNLANYLKEDWKIKNLPLLAANKEGLDFEVVDNTLFELNKAKRTLKRTSPARFRSSLTGLAASKPQRIVLPEGDEPRTVKAAIICTERKIAECILLASREAVREQADKLGLSLPPELKTIDPVTVREKYVDRLVELRKAKGMTEELARKQLEDNVVLGTMMLEANEADGLVSGAVHTTANTIRPPMQIIKTAPGASIISSVFFMLMPEDVYVYGDCAVNPNPTATQLADIAIQSADNAKAFGLDPRVAMISYSTINSGSGPDVDLVVEATSLVRERRPDIAVDGPLQYDAAVTPEVAALKAPNSPVAGKANVFVFPDLSCGNPLYKAVQRSADVVSIGPMLQGMRKPVNDLSRGALVEDIVYTICLTAVQAINAQN</sequence>
<evidence type="ECO:0000313" key="8">
    <source>
        <dbReference type="EMBL" id="RIY32487.1"/>
    </source>
</evidence>
<dbReference type="GO" id="GO:0008959">
    <property type="term" value="F:phosphate acetyltransferase activity"/>
    <property type="evidence" value="ECO:0007669"/>
    <property type="project" value="UniProtKB-EC"/>
</dbReference>
<dbReference type="AlphaFoldDB" id="A0A3A1Y8P3"/>
<comment type="caution">
    <text evidence="8">The sequence shown here is derived from an EMBL/GenBank/DDBJ whole genome shotgun (WGS) entry which is preliminary data.</text>
</comment>
<feature type="domain" description="Phosphate acetyl/butaryl transferase" evidence="7">
    <location>
        <begin position="215"/>
        <end position="528"/>
    </location>
</feature>
<keyword evidence="9" id="KW-1185">Reference proteome</keyword>
<reference evidence="8 9" key="1">
    <citation type="submission" date="2017-08" db="EMBL/GenBank/DDBJ databases">
        <title>Reclassification of Bisgaard taxon 37 and 44.</title>
        <authorList>
            <person name="Christensen H."/>
        </authorList>
    </citation>
    <scope>NUCLEOTIDE SEQUENCE [LARGE SCALE GENOMIC DNA]</scope>
    <source>
        <strain evidence="8 9">B96_3</strain>
    </source>
</reference>
<keyword evidence="4 8" id="KW-0808">Transferase</keyword>
<dbReference type="EMBL" id="NRHC01000055">
    <property type="protein sequence ID" value="RIY32487.1"/>
    <property type="molecule type" value="Genomic_DNA"/>
</dbReference>
<dbReference type="Gene3D" id="3.40.50.10750">
    <property type="entry name" value="Isocitrate/Isopropylmalate dehydrogenase-like"/>
    <property type="match status" value="1"/>
</dbReference>
<evidence type="ECO:0000259" key="7">
    <source>
        <dbReference type="Pfam" id="PF01515"/>
    </source>
</evidence>
<evidence type="ECO:0000313" key="9">
    <source>
        <dbReference type="Proteomes" id="UP000265691"/>
    </source>
</evidence>
<dbReference type="InterPro" id="IPR042112">
    <property type="entry name" value="P_AcTrfase_dom2"/>
</dbReference>
<evidence type="ECO:0000256" key="6">
    <source>
        <dbReference type="ARBA" id="ARBA00031108"/>
    </source>
</evidence>
<dbReference type="PANTHER" id="PTHR43356:SF3">
    <property type="entry name" value="PHOSPHATE ACETYLTRANSFERASE"/>
    <property type="match status" value="1"/>
</dbReference>
<dbReference type="FunFam" id="3.40.50.10750:FF:000001">
    <property type="entry name" value="Phosphate acetyltransferase"/>
    <property type="match status" value="1"/>
</dbReference>
<dbReference type="EC" id="2.3.1.8" evidence="2"/>
<dbReference type="SUPFAM" id="SSF53659">
    <property type="entry name" value="Isocitrate/Isopropylmalate dehydrogenase-like"/>
    <property type="match status" value="1"/>
</dbReference>
<keyword evidence="5" id="KW-0012">Acyltransferase</keyword>
<dbReference type="NCBIfam" id="NF004167">
    <property type="entry name" value="PRK05632.1"/>
    <property type="match status" value="1"/>
</dbReference>
<gene>
    <name evidence="8" type="ORF">CKF54_04755</name>
</gene>
<dbReference type="Pfam" id="PF01515">
    <property type="entry name" value="PTA_PTB"/>
    <property type="match status" value="1"/>
</dbReference>
<dbReference type="Proteomes" id="UP000265691">
    <property type="component" value="Unassembled WGS sequence"/>
</dbReference>
<protein>
    <recommendedName>
        <fullName evidence="3">Phosphate acetyltransferase</fullName>
        <ecNumber evidence="2">2.3.1.8</ecNumber>
    </recommendedName>
    <alternativeName>
        <fullName evidence="6">Phosphotransacetylase</fullName>
    </alternativeName>
</protein>
<evidence type="ECO:0000256" key="1">
    <source>
        <dbReference type="ARBA" id="ARBA00004989"/>
    </source>
</evidence>
<dbReference type="PANTHER" id="PTHR43356">
    <property type="entry name" value="PHOSPHATE ACETYLTRANSFERASE"/>
    <property type="match status" value="1"/>
</dbReference>
<dbReference type="Gene3D" id="3.40.50.10950">
    <property type="match status" value="1"/>
</dbReference>
<organism evidence="8 9">
    <name type="scientific">Psittacicella hinzii</name>
    <dbReference type="NCBI Taxonomy" id="2028575"/>
    <lineage>
        <taxon>Bacteria</taxon>
        <taxon>Pseudomonadati</taxon>
        <taxon>Pseudomonadota</taxon>
        <taxon>Gammaproteobacteria</taxon>
        <taxon>Pasteurellales</taxon>
        <taxon>Psittacicellaceae</taxon>
        <taxon>Psittacicella</taxon>
    </lineage>
</organism>
<dbReference type="NCBIfam" id="NF007233">
    <property type="entry name" value="PRK09653.1"/>
    <property type="match status" value="1"/>
</dbReference>
<evidence type="ECO:0000256" key="5">
    <source>
        <dbReference type="ARBA" id="ARBA00023315"/>
    </source>
</evidence>